<protein>
    <recommendedName>
        <fullName evidence="2">DUF481 domain-containing protein</fullName>
    </recommendedName>
</protein>
<dbReference type="InterPro" id="IPR007433">
    <property type="entry name" value="DUF481"/>
</dbReference>
<evidence type="ECO:0000313" key="1">
    <source>
        <dbReference type="EMBL" id="KKN00958.1"/>
    </source>
</evidence>
<name>A0A0F9Q6F9_9ZZZZ</name>
<dbReference type="EMBL" id="LAZR01005315">
    <property type="protein sequence ID" value="KKN00958.1"/>
    <property type="molecule type" value="Genomic_DNA"/>
</dbReference>
<proteinExistence type="predicted"/>
<gene>
    <name evidence="1" type="ORF">LCGC14_1132530</name>
</gene>
<dbReference type="Pfam" id="PF04338">
    <property type="entry name" value="DUF481"/>
    <property type="match status" value="1"/>
</dbReference>
<accession>A0A0F9Q6F9</accession>
<evidence type="ECO:0008006" key="2">
    <source>
        <dbReference type="Google" id="ProtNLM"/>
    </source>
</evidence>
<reference evidence="1" key="1">
    <citation type="journal article" date="2015" name="Nature">
        <title>Complex archaea that bridge the gap between prokaryotes and eukaryotes.</title>
        <authorList>
            <person name="Spang A."/>
            <person name="Saw J.H."/>
            <person name="Jorgensen S.L."/>
            <person name="Zaremba-Niedzwiedzka K."/>
            <person name="Martijn J."/>
            <person name="Lind A.E."/>
            <person name="van Eijk R."/>
            <person name="Schleper C."/>
            <person name="Guy L."/>
            <person name="Ettema T.J."/>
        </authorList>
    </citation>
    <scope>NUCLEOTIDE SEQUENCE</scope>
</reference>
<sequence length="423" mass="48659">MPKKLLALFLEAIRNALPYYIVLLSFLGFSQQDVADKKAPMRLFIDCNCDKNFLRQEIQYVGHVRDQAEANIKLFIYDITNGSGGRNYNLEFEGKGDYKDIFGNLDFETNANMTSDEVRRGLLEKVQSGLLKYVLESGLASQVTYTVKNDGTGEVQEVDFTDPWNNWIFEVYAAAELDKETSRKEFEYRAGFESDHVTEKLRIRTDLGLYQSNSEFERSGETFTSERSRYSGDGSVVRSLSDHWSTGFFVGARYDTFTNLDFQYYIEPALEYNIFPYREVLRREITIAYKIGYLHNDYIESTIFGRNEEGIFRHSLNVQLQYRQPWGNVSTRLLGSTFLNDFSKNRIQLNSSLSVRIFKGLSVRFSGRFEIIRDQINLPGGDASLEDVLLQQKQIATDFELGFNVGLSYTFGSAFNSVVNTRL</sequence>
<organism evidence="1">
    <name type="scientific">marine sediment metagenome</name>
    <dbReference type="NCBI Taxonomy" id="412755"/>
    <lineage>
        <taxon>unclassified sequences</taxon>
        <taxon>metagenomes</taxon>
        <taxon>ecological metagenomes</taxon>
    </lineage>
</organism>
<dbReference type="AlphaFoldDB" id="A0A0F9Q6F9"/>
<comment type="caution">
    <text evidence="1">The sequence shown here is derived from an EMBL/GenBank/DDBJ whole genome shotgun (WGS) entry which is preliminary data.</text>
</comment>